<keyword evidence="3" id="KW-0830">Ubiquinone</keyword>
<sequence>MPFQPLVTAGIEGALNTFLWRERALKPARQRLLGKVLRVELKEFRSPLVLAFSEQQIDVLSAWEGEADCTVSTRLGVLPQLRNRQQLTTLIRSGDLEVQGDLQVVQNFVALADLAEFDPAELLAPYTGDIAAEGVSKVLRGGAKFLQRGLQRQQRYVSEVITEEWRMAPGSLEVAWFAEESDAVARAAEALTKRLERLEGK</sequence>
<dbReference type="InterPro" id="IPR038989">
    <property type="entry name" value="UbiJ"/>
</dbReference>
<comment type="caution">
    <text evidence="3">The sequence shown here is derived from an EMBL/GenBank/DDBJ whole genome shotgun (WGS) entry which is preliminary data.</text>
</comment>
<evidence type="ECO:0000259" key="2">
    <source>
        <dbReference type="Pfam" id="PF02036"/>
    </source>
</evidence>
<organism evidence="3 4">
    <name type="scientific">Scandinavium goeteborgense</name>
    <dbReference type="NCBI Taxonomy" id="1851514"/>
    <lineage>
        <taxon>Bacteria</taxon>
        <taxon>Pseudomonadati</taxon>
        <taxon>Pseudomonadota</taxon>
        <taxon>Gammaproteobacteria</taxon>
        <taxon>Enterobacterales</taxon>
        <taxon>Enterobacteriaceae</taxon>
        <taxon>Scandinavium</taxon>
    </lineage>
</organism>
<evidence type="ECO:0000256" key="1">
    <source>
        <dbReference type="HAMAP-Rule" id="MF_02215"/>
    </source>
</evidence>
<gene>
    <name evidence="1" type="primary">ubiJ</name>
    <name evidence="3" type="ORF">EC847_12140</name>
</gene>
<dbReference type="HAMAP" id="MF_02215">
    <property type="entry name" value="UbiJ"/>
    <property type="match status" value="1"/>
</dbReference>
<comment type="similarity">
    <text evidence="1">Belongs to the UbiJ family.</text>
</comment>
<dbReference type="InterPro" id="IPR036527">
    <property type="entry name" value="SCP2_sterol-bd_dom_sf"/>
</dbReference>
<name>A0A4R6DY86_SCAGO</name>
<dbReference type="PANTHER" id="PTHR38693:SF1">
    <property type="entry name" value="UBIQUINONE BIOSYNTHESIS ACCESSORY FACTOR UBIJ"/>
    <property type="match status" value="1"/>
</dbReference>
<reference evidence="3 4" key="1">
    <citation type="submission" date="2019-03" db="EMBL/GenBank/DDBJ databases">
        <title>Genomic analyses of the natural microbiome of Caenorhabditis elegans.</title>
        <authorList>
            <person name="Samuel B."/>
        </authorList>
    </citation>
    <scope>NUCLEOTIDE SEQUENCE [LARGE SCALE GENOMIC DNA]</scope>
    <source>
        <strain evidence="3 4">BIGb0156</strain>
    </source>
</reference>
<evidence type="ECO:0000313" key="4">
    <source>
        <dbReference type="Proteomes" id="UP000295530"/>
    </source>
</evidence>
<protein>
    <recommendedName>
        <fullName evidence="1">Ubiquinone biosynthesis accessory factor UbiJ</fullName>
    </recommendedName>
</protein>
<dbReference type="RefSeq" id="WP_133462222.1">
    <property type="nucleotide sequence ID" value="NZ_SNVX01000021.1"/>
</dbReference>
<dbReference type="UniPathway" id="UPA00232"/>
<keyword evidence="1" id="KW-0963">Cytoplasm</keyword>
<proteinExistence type="inferred from homology"/>
<dbReference type="InterPro" id="IPR003033">
    <property type="entry name" value="SCP2_sterol-bd_dom"/>
</dbReference>
<comment type="function">
    <text evidence="1">Required for ubiquinone (coenzyme Q) biosynthesis. Binds hydrophobic ubiquinone biosynthetic intermediates via its SCP2 domain and is essential for the stability of the Ubi complex. May constitute a docking platform where Ubi enzymes assemble and access their SCP2-bound polyprenyl substrates.</text>
</comment>
<dbReference type="Pfam" id="PF02036">
    <property type="entry name" value="SCP2"/>
    <property type="match status" value="1"/>
</dbReference>
<dbReference type="AlphaFoldDB" id="A0A4R6DY86"/>
<feature type="domain" description="SCP2" evidence="2">
    <location>
        <begin position="15"/>
        <end position="113"/>
    </location>
</feature>
<evidence type="ECO:0000313" key="3">
    <source>
        <dbReference type="EMBL" id="TDN50297.1"/>
    </source>
</evidence>
<dbReference type="SUPFAM" id="SSF55718">
    <property type="entry name" value="SCP-like"/>
    <property type="match status" value="1"/>
</dbReference>
<comment type="pathway">
    <text evidence="1">Cofactor biosynthesis; ubiquinone biosynthesis.</text>
</comment>
<accession>A0A4R6DY86</accession>
<dbReference type="PANTHER" id="PTHR38693">
    <property type="entry name" value="UBIQUINONE BIOSYNTHESIS PROTEIN UBIJ"/>
    <property type="match status" value="1"/>
</dbReference>
<dbReference type="Proteomes" id="UP000295530">
    <property type="component" value="Unassembled WGS sequence"/>
</dbReference>
<dbReference type="EMBL" id="SNVX01000021">
    <property type="protein sequence ID" value="TDN50297.1"/>
    <property type="molecule type" value="Genomic_DNA"/>
</dbReference>
<dbReference type="OrthoDB" id="5801225at2"/>
<keyword evidence="1" id="KW-0831">Ubiquinone biosynthesis</keyword>
<dbReference type="GO" id="GO:0005737">
    <property type="term" value="C:cytoplasm"/>
    <property type="evidence" value="ECO:0007669"/>
    <property type="project" value="UniProtKB-SubCell"/>
</dbReference>
<dbReference type="GO" id="GO:0006744">
    <property type="term" value="P:ubiquinone biosynthetic process"/>
    <property type="evidence" value="ECO:0007669"/>
    <property type="project" value="UniProtKB-UniRule"/>
</dbReference>
<comment type="subcellular location">
    <subcellularLocation>
        <location evidence="1">Cytoplasm</location>
    </subcellularLocation>
</comment>
<keyword evidence="4" id="KW-1185">Reference proteome</keyword>